<gene>
    <name evidence="2" type="ORF">ILUMI_16851</name>
</gene>
<accession>A0A8K0CQ70</accession>
<sequence>MQTDVQIEDLKNSARRVLLGQLGRRPQSLVMFNNQGNSDKHITFSLMAYRVSIYVWLVFGRKLRLPCDLVYENLLDDKDLWKPCVEDLLQNMDSIHKVAQKLTRTPSDQMKDRYDRKAKEKGIKKGYM</sequence>
<organism evidence="2 3">
    <name type="scientific">Ignelater luminosus</name>
    <name type="common">Cucubano</name>
    <name type="synonym">Pyrophorus luminosus</name>
    <dbReference type="NCBI Taxonomy" id="2038154"/>
    <lineage>
        <taxon>Eukaryota</taxon>
        <taxon>Metazoa</taxon>
        <taxon>Ecdysozoa</taxon>
        <taxon>Arthropoda</taxon>
        <taxon>Hexapoda</taxon>
        <taxon>Insecta</taxon>
        <taxon>Pterygota</taxon>
        <taxon>Neoptera</taxon>
        <taxon>Endopterygota</taxon>
        <taxon>Coleoptera</taxon>
        <taxon>Polyphaga</taxon>
        <taxon>Elateriformia</taxon>
        <taxon>Elateroidea</taxon>
        <taxon>Elateridae</taxon>
        <taxon>Agrypninae</taxon>
        <taxon>Pyrophorini</taxon>
        <taxon>Ignelater</taxon>
    </lineage>
</organism>
<feature type="compositionally biased region" description="Basic and acidic residues" evidence="1">
    <location>
        <begin position="109"/>
        <end position="128"/>
    </location>
</feature>
<feature type="non-terminal residue" evidence="2">
    <location>
        <position position="1"/>
    </location>
</feature>
<evidence type="ECO:0000313" key="3">
    <source>
        <dbReference type="Proteomes" id="UP000801492"/>
    </source>
</evidence>
<dbReference type="EMBL" id="VTPC01068227">
    <property type="protein sequence ID" value="KAF2889322.1"/>
    <property type="molecule type" value="Genomic_DNA"/>
</dbReference>
<proteinExistence type="predicted"/>
<evidence type="ECO:0000256" key="1">
    <source>
        <dbReference type="SAM" id="MobiDB-lite"/>
    </source>
</evidence>
<dbReference type="Proteomes" id="UP000801492">
    <property type="component" value="Unassembled WGS sequence"/>
</dbReference>
<name>A0A8K0CQ70_IGNLU</name>
<feature type="region of interest" description="Disordered" evidence="1">
    <location>
        <begin position="102"/>
        <end position="128"/>
    </location>
</feature>
<dbReference type="AlphaFoldDB" id="A0A8K0CQ70"/>
<comment type="caution">
    <text evidence="2">The sequence shown here is derived from an EMBL/GenBank/DDBJ whole genome shotgun (WGS) entry which is preliminary data.</text>
</comment>
<reference evidence="2" key="1">
    <citation type="submission" date="2019-08" db="EMBL/GenBank/DDBJ databases">
        <title>The genome of the North American firefly Photinus pyralis.</title>
        <authorList>
            <consortium name="Photinus pyralis genome working group"/>
            <person name="Fallon T.R."/>
            <person name="Sander Lower S.E."/>
            <person name="Weng J.-K."/>
        </authorList>
    </citation>
    <scope>NUCLEOTIDE SEQUENCE</scope>
    <source>
        <strain evidence="2">TRF0915ILg1</strain>
        <tissue evidence="2">Whole body</tissue>
    </source>
</reference>
<protein>
    <submittedName>
        <fullName evidence="2">Uncharacterized protein</fullName>
    </submittedName>
</protein>
<dbReference type="OrthoDB" id="6769926at2759"/>
<evidence type="ECO:0000313" key="2">
    <source>
        <dbReference type="EMBL" id="KAF2889322.1"/>
    </source>
</evidence>
<keyword evidence="3" id="KW-1185">Reference proteome</keyword>